<sequence>MNLSLSFLFLTLFLLFPSLSLQAQEESAVPEALTEDSEVGLESPAPEVTQEERLVKSLRSQLEAIQIMQGNVEDLKSKMDAETNEVTREEIRKKLDEKNVELKKLVIDFEETAAGVDIGLFEDKPKEEFSWQKQLGEILRPIMAEMESATSLSRKIADLRDQKEQFEERSAVAGEAADHIEQWIVMAPENGVLAAALEEQLAAWRERERFASSRAEAASLQLENLESQDKGLLEGSTTYIRKFMSERGLNLVIGIGSAFAVFLLVRLILRVVRRVRKTDNPKNFGSRVFVLVANLVSVIGAVAAMLIAFSATGDLFLFGIVLLFLLGVAWGGMKVLPQFVESLKLILNIGMVKEGERLFFDDIPWNVESLGFSCRLVNARLDNAFQILPVRYLVGHHSRPWCEGEKEFPCARGEWVQLSDGRVGQSLYQNPGHVLLEELGGARVTLPTPDFLALSPRNLSETTFRVETRFGIDYRHQKECTTTVPEAMTHAVREGISKLVGAEAVKGVEVQFAVAAASSLDYEVEVDIAGSAAQQYEKVQYALQRILVDCCNENDWEIPFQQVTLHKAE</sequence>
<reference evidence="4 5" key="1">
    <citation type="submission" date="2020-07" db="EMBL/GenBank/DDBJ databases">
        <authorList>
            <person name="Feng X."/>
        </authorList>
    </citation>
    <scope>NUCLEOTIDE SEQUENCE [LARGE SCALE GENOMIC DNA]</scope>
    <source>
        <strain evidence="4 5">JCM14086</strain>
    </source>
</reference>
<evidence type="ECO:0000256" key="2">
    <source>
        <dbReference type="SAM" id="Phobius"/>
    </source>
</evidence>
<evidence type="ECO:0008006" key="6">
    <source>
        <dbReference type="Google" id="ProtNLM"/>
    </source>
</evidence>
<comment type="caution">
    <text evidence="4">The sequence shown here is derived from an EMBL/GenBank/DDBJ whole genome shotgun (WGS) entry which is preliminary data.</text>
</comment>
<evidence type="ECO:0000256" key="3">
    <source>
        <dbReference type="SAM" id="SignalP"/>
    </source>
</evidence>
<feature type="transmembrane region" description="Helical" evidence="2">
    <location>
        <begin position="315"/>
        <end position="336"/>
    </location>
</feature>
<accession>A0A7X1AWN5</accession>
<protein>
    <recommendedName>
        <fullName evidence="6">Mechanosensitive ion channel family protein</fullName>
    </recommendedName>
</protein>
<dbReference type="AlphaFoldDB" id="A0A7X1AWN5"/>
<keyword evidence="1" id="KW-0175">Coiled coil</keyword>
<feature type="coiled-coil region" evidence="1">
    <location>
        <begin position="65"/>
        <end position="112"/>
    </location>
</feature>
<name>A0A7X1AWN5_9BACT</name>
<feature type="transmembrane region" description="Helical" evidence="2">
    <location>
        <begin position="289"/>
        <end position="309"/>
    </location>
</feature>
<dbReference type="Proteomes" id="UP000525652">
    <property type="component" value="Unassembled WGS sequence"/>
</dbReference>
<feature type="chain" id="PRO_5031519064" description="Mechanosensitive ion channel family protein" evidence="3">
    <location>
        <begin position="24"/>
        <end position="569"/>
    </location>
</feature>
<evidence type="ECO:0000256" key="1">
    <source>
        <dbReference type="SAM" id="Coils"/>
    </source>
</evidence>
<evidence type="ECO:0000313" key="4">
    <source>
        <dbReference type="EMBL" id="MBC2601351.1"/>
    </source>
</evidence>
<keyword evidence="5" id="KW-1185">Reference proteome</keyword>
<evidence type="ECO:0000313" key="5">
    <source>
        <dbReference type="Proteomes" id="UP000525652"/>
    </source>
</evidence>
<dbReference type="InterPro" id="IPR011066">
    <property type="entry name" value="MscS_channel_C_sf"/>
</dbReference>
<dbReference type="EMBL" id="JACHVA010000053">
    <property type="protein sequence ID" value="MBC2601351.1"/>
    <property type="molecule type" value="Genomic_DNA"/>
</dbReference>
<feature type="coiled-coil region" evidence="1">
    <location>
        <begin position="149"/>
        <end position="176"/>
    </location>
</feature>
<keyword evidence="2" id="KW-0812">Transmembrane</keyword>
<dbReference type="GO" id="GO:0016020">
    <property type="term" value="C:membrane"/>
    <property type="evidence" value="ECO:0007669"/>
    <property type="project" value="InterPro"/>
</dbReference>
<feature type="transmembrane region" description="Helical" evidence="2">
    <location>
        <begin position="248"/>
        <end position="269"/>
    </location>
</feature>
<proteinExistence type="predicted"/>
<dbReference type="RefSeq" id="WP_185692070.1">
    <property type="nucleotide sequence ID" value="NZ_JACHVA010000053.1"/>
</dbReference>
<keyword evidence="2" id="KW-0472">Membrane</keyword>
<gene>
    <name evidence="4" type="ORF">H5P30_06130</name>
</gene>
<keyword evidence="3" id="KW-0732">Signal</keyword>
<organism evidence="4 5">
    <name type="scientific">Puniceicoccus vermicola</name>
    <dbReference type="NCBI Taxonomy" id="388746"/>
    <lineage>
        <taxon>Bacteria</taxon>
        <taxon>Pseudomonadati</taxon>
        <taxon>Verrucomicrobiota</taxon>
        <taxon>Opitutia</taxon>
        <taxon>Puniceicoccales</taxon>
        <taxon>Puniceicoccaceae</taxon>
        <taxon>Puniceicoccus</taxon>
    </lineage>
</organism>
<keyword evidence="2" id="KW-1133">Transmembrane helix</keyword>
<feature type="signal peptide" evidence="3">
    <location>
        <begin position="1"/>
        <end position="23"/>
    </location>
</feature>
<dbReference type="SUPFAM" id="SSF82689">
    <property type="entry name" value="Mechanosensitive channel protein MscS (YggB), C-terminal domain"/>
    <property type="match status" value="1"/>
</dbReference>